<dbReference type="SMART" id="SM00466">
    <property type="entry name" value="SRA"/>
    <property type="match status" value="1"/>
</dbReference>
<proteinExistence type="predicted"/>
<dbReference type="Proteomes" id="UP001310594">
    <property type="component" value="Unassembled WGS sequence"/>
</dbReference>
<dbReference type="SUPFAM" id="SSF88697">
    <property type="entry name" value="PUA domain-like"/>
    <property type="match status" value="1"/>
</dbReference>
<dbReference type="GO" id="GO:0044027">
    <property type="term" value="P:negative regulation of gene expression via chromosomal CpG island methylation"/>
    <property type="evidence" value="ECO:0007669"/>
    <property type="project" value="TreeGrafter"/>
</dbReference>
<dbReference type="InterPro" id="IPR015947">
    <property type="entry name" value="PUA-like_sf"/>
</dbReference>
<reference evidence="5" key="1">
    <citation type="submission" date="2023-08" db="EMBL/GenBank/DDBJ databases">
        <title>Black Yeasts Isolated from many extreme environments.</title>
        <authorList>
            <person name="Coleine C."/>
            <person name="Stajich J.E."/>
            <person name="Selbmann L."/>
        </authorList>
    </citation>
    <scope>NUCLEOTIDE SEQUENCE</scope>
    <source>
        <strain evidence="5">CCFEE 5810</strain>
    </source>
</reference>
<accession>A0AAN7ZZQ2</accession>
<evidence type="ECO:0000256" key="3">
    <source>
        <dbReference type="SAM" id="MobiDB-lite"/>
    </source>
</evidence>
<dbReference type="PROSITE" id="PS51015">
    <property type="entry name" value="YDG"/>
    <property type="match status" value="1"/>
</dbReference>
<evidence type="ECO:0000313" key="6">
    <source>
        <dbReference type="Proteomes" id="UP001310594"/>
    </source>
</evidence>
<keyword evidence="1 2" id="KW-0539">Nucleus</keyword>
<comment type="subcellular location">
    <subcellularLocation>
        <location evidence="2">Nucleus</location>
    </subcellularLocation>
</comment>
<gene>
    <name evidence="5" type="primary">FAT1_2</name>
    <name evidence="5" type="ORF">LTR97_009289</name>
</gene>
<dbReference type="GO" id="GO:0016567">
    <property type="term" value="P:protein ubiquitination"/>
    <property type="evidence" value="ECO:0007669"/>
    <property type="project" value="TreeGrafter"/>
</dbReference>
<dbReference type="PANTHER" id="PTHR14140">
    <property type="entry name" value="E3 UBIQUITIN-PROTEIN LIGASE UHRF-RELATED"/>
    <property type="match status" value="1"/>
</dbReference>
<name>A0AAN7ZZQ2_9PEZI</name>
<organism evidence="5 6">
    <name type="scientific">Elasticomyces elasticus</name>
    <dbReference type="NCBI Taxonomy" id="574655"/>
    <lineage>
        <taxon>Eukaryota</taxon>
        <taxon>Fungi</taxon>
        <taxon>Dikarya</taxon>
        <taxon>Ascomycota</taxon>
        <taxon>Pezizomycotina</taxon>
        <taxon>Dothideomycetes</taxon>
        <taxon>Dothideomycetidae</taxon>
        <taxon>Mycosphaerellales</taxon>
        <taxon>Teratosphaeriaceae</taxon>
        <taxon>Elasticomyces</taxon>
    </lineage>
</organism>
<evidence type="ECO:0000259" key="4">
    <source>
        <dbReference type="PROSITE" id="PS51015"/>
    </source>
</evidence>
<dbReference type="InterPro" id="IPR003105">
    <property type="entry name" value="SRA_YDG"/>
</dbReference>
<sequence length="417" mass="46762">MPPANQSVEACANYVVRISQTAVQRFAVESKRQARVPDVTTITKPWSDQIDELLGWLETEAQVTPDLKQRSKLDVVLGLMFRKPEYHFPRSIAERAETLYERFDSARWGAPIVVKTESSDEDGDSNGDEVMSDDPATSRGSLPGRRRQRQDSIIDSLTVSKVVKLPPADHPIWGVHGIMHGVARTITIKRDGRKRYWTKSDPRYLSEKRNANIHGHNGIEVGAWFPRQLVAILRGAHGELQGGISGSGESGAYSVVSSGAYDRTDRDRGNILLYSAAKSDENEDPRVPAQRSAALAASYVNRRPVRVLRSKGTSRFSPVCGLRYDGLYRVTDIQHPTNARGGMFEQFELTRVDGQMPLERALLRPNSQEVRDAARIEMVSKLMGVNFECIRHHLETAECLRAAIVGYRLLLRCSRER</sequence>
<dbReference type="GO" id="GO:0005634">
    <property type="term" value="C:nucleus"/>
    <property type="evidence" value="ECO:0007669"/>
    <property type="project" value="UniProtKB-SubCell"/>
</dbReference>
<dbReference type="Gene3D" id="2.30.280.10">
    <property type="entry name" value="SRA-YDG"/>
    <property type="match status" value="1"/>
</dbReference>
<feature type="region of interest" description="Disordered" evidence="3">
    <location>
        <begin position="116"/>
        <end position="150"/>
    </location>
</feature>
<dbReference type="GO" id="GO:0061630">
    <property type="term" value="F:ubiquitin protein ligase activity"/>
    <property type="evidence" value="ECO:0007669"/>
    <property type="project" value="TreeGrafter"/>
</dbReference>
<dbReference type="EMBL" id="JAVRQU010000015">
    <property type="protein sequence ID" value="KAK5694699.1"/>
    <property type="molecule type" value="Genomic_DNA"/>
</dbReference>
<comment type="caution">
    <text evidence="5">The sequence shown here is derived from an EMBL/GenBank/DDBJ whole genome shotgun (WGS) entry which is preliminary data.</text>
</comment>
<evidence type="ECO:0000313" key="5">
    <source>
        <dbReference type="EMBL" id="KAK5694699.1"/>
    </source>
</evidence>
<dbReference type="InterPro" id="IPR036987">
    <property type="entry name" value="SRA-YDG_sf"/>
</dbReference>
<dbReference type="PANTHER" id="PTHR14140:SF27">
    <property type="entry name" value="OS04G0289800 PROTEIN"/>
    <property type="match status" value="1"/>
</dbReference>
<evidence type="ECO:0000256" key="2">
    <source>
        <dbReference type="PROSITE-ProRule" id="PRU00358"/>
    </source>
</evidence>
<feature type="domain" description="YDG" evidence="4">
    <location>
        <begin position="214"/>
        <end position="351"/>
    </location>
</feature>
<dbReference type="Pfam" id="PF02182">
    <property type="entry name" value="SAD_SRA"/>
    <property type="match status" value="1"/>
</dbReference>
<evidence type="ECO:0000256" key="1">
    <source>
        <dbReference type="ARBA" id="ARBA00023242"/>
    </source>
</evidence>
<dbReference type="InterPro" id="IPR045134">
    <property type="entry name" value="UHRF1/2-like"/>
</dbReference>
<dbReference type="AlphaFoldDB" id="A0AAN7ZZQ2"/>
<feature type="compositionally biased region" description="Acidic residues" evidence="3">
    <location>
        <begin position="119"/>
        <end position="132"/>
    </location>
</feature>
<protein>
    <submittedName>
        <fullName evidence="5">Long-chain fatty acid transporter fat1</fullName>
    </submittedName>
</protein>